<reference evidence="3" key="1">
    <citation type="submission" date="2025-05" db="UniProtKB">
        <authorList>
            <consortium name="RefSeq"/>
        </authorList>
    </citation>
    <scope>NUCLEOTIDE SEQUENCE [LARGE SCALE GENOMIC DNA]</scope>
</reference>
<organism evidence="3 4">
    <name type="scientific">Pogona vitticeps</name>
    <name type="common">central bearded dragon</name>
    <dbReference type="NCBI Taxonomy" id="103695"/>
    <lineage>
        <taxon>Eukaryota</taxon>
        <taxon>Metazoa</taxon>
        <taxon>Chordata</taxon>
        <taxon>Craniata</taxon>
        <taxon>Vertebrata</taxon>
        <taxon>Euteleostomi</taxon>
        <taxon>Lepidosauria</taxon>
        <taxon>Squamata</taxon>
        <taxon>Bifurcata</taxon>
        <taxon>Unidentata</taxon>
        <taxon>Episquamata</taxon>
        <taxon>Toxicofera</taxon>
        <taxon>Iguania</taxon>
        <taxon>Acrodonta</taxon>
        <taxon>Agamidae</taxon>
        <taxon>Amphibolurinae</taxon>
        <taxon>Pogona</taxon>
    </lineage>
</organism>
<evidence type="ECO:0000313" key="3">
    <source>
        <dbReference type="Proteomes" id="UP001652642"/>
    </source>
</evidence>
<evidence type="ECO:0000256" key="1">
    <source>
        <dbReference type="ARBA" id="ARBA00038090"/>
    </source>
</evidence>
<protein>
    <submittedName>
        <fullName evidence="4">Protein LTO1 homolog isoform X1</fullName>
    </submittedName>
</protein>
<dbReference type="InterPro" id="IPR052436">
    <property type="entry name" value="LTO1_adapter"/>
</dbReference>
<dbReference type="PANTHER" id="PTHR28532">
    <property type="entry name" value="GEO13458P1"/>
    <property type="match status" value="1"/>
</dbReference>
<dbReference type="GeneID" id="110073541"/>
<comment type="similarity">
    <text evidence="1">Belongs to the LTO1 family.</text>
</comment>
<name>A0ABM5F9E2_9SAUR</name>
<dbReference type="Pfam" id="PF09811">
    <property type="entry name" value="Yae1_N"/>
    <property type="match status" value="1"/>
</dbReference>
<keyword evidence="3" id="KW-1185">Reference proteome</keyword>
<sequence>MRGDTLSRLVSPACRPLPAACSGLQSEETVLRWEGAMDAEVGEPDAFDAIVMAETKFHGEGYQEGYAEGIYAGAIEGRQYGIQQGAIVGLEIGSYLGFAVTWKRLLPKGSDEKQSKKIKVLESLIQMIEKFPSEDPVYVNLQEDLEKIRGRFKQPAASDCNAGLEFRWAVLPGPWTNLPY</sequence>
<reference evidence="4" key="2">
    <citation type="submission" date="2025-08" db="UniProtKB">
        <authorList>
            <consortium name="RefSeq"/>
        </authorList>
    </citation>
    <scope>IDENTIFICATION</scope>
</reference>
<evidence type="ECO:0000313" key="4">
    <source>
        <dbReference type="RefSeq" id="XP_072842012.1"/>
    </source>
</evidence>
<proteinExistence type="inferred from homology"/>
<dbReference type="RefSeq" id="XP_072842012.1">
    <property type="nucleotide sequence ID" value="XM_072985911.1"/>
</dbReference>
<dbReference type="InterPro" id="IPR019191">
    <property type="entry name" value="Essential_protein_Yae1_N"/>
</dbReference>
<gene>
    <name evidence="4" type="primary">LTO1</name>
</gene>
<evidence type="ECO:0000259" key="2">
    <source>
        <dbReference type="Pfam" id="PF09811"/>
    </source>
</evidence>
<dbReference type="Proteomes" id="UP001652642">
    <property type="component" value="Chromosome 1"/>
</dbReference>
<accession>A0ABM5F9E2</accession>
<feature type="domain" description="Essential protein Yae1 N-terminal" evidence="2">
    <location>
        <begin position="61"/>
        <end position="99"/>
    </location>
</feature>
<dbReference type="PANTHER" id="PTHR28532:SF1">
    <property type="entry name" value="ORAL CANCER OVEREXPRESSED 1"/>
    <property type="match status" value="1"/>
</dbReference>